<dbReference type="AlphaFoldDB" id="A0A0J1B7K1"/>
<dbReference type="STRING" id="879819.A0A0J1B7K1"/>
<dbReference type="InterPro" id="IPR020843">
    <property type="entry name" value="ER"/>
</dbReference>
<keyword evidence="6" id="KW-0520">NAD</keyword>
<gene>
    <name evidence="9" type="ORF">CC85DRAFT_301122</name>
</gene>
<dbReference type="EMBL" id="KQ087192">
    <property type="protein sequence ID" value="KLT43724.1"/>
    <property type="molecule type" value="Genomic_DNA"/>
</dbReference>
<dbReference type="GO" id="GO:0005737">
    <property type="term" value="C:cytoplasm"/>
    <property type="evidence" value="ECO:0007669"/>
    <property type="project" value="TreeGrafter"/>
</dbReference>
<sequence length="362" mass="37496">MVDVPKVCRAAPATNAGSMNYTITCREDYPVPEPKEGELLVKLNFCGVCQSDHHMMAGDWGLGPAPGVDCTGHEGAGVVAKLGPGVDPAKWKIGDRVGITPVNWTCGECEFCNNGHETICLKKSYIANAVNGTYTQYPTVHESWAIRIPDNVDDAQAAPFMCSGGTAYTATKAAGAKPGDTIVVFGAGGGVGHMVTQFCKADGFNVIGIDVGDAKRKVAEHAGAAHFLDVTKVADKDLPAEVRKLSPDGLGAHAVIVAAGNPKAYANAPGLLRPLGVIVAVGIPAAGTAIAGADPALVTFAGIQIRGILVTSRVDMADALRYLADGKVKENVEVVPFAEFPATLAAVAESKTSGRKVIDYSK</sequence>
<keyword evidence="3 7" id="KW-0479">Metal-binding</keyword>
<feature type="domain" description="Enoyl reductase (ER)" evidence="8">
    <location>
        <begin position="17"/>
        <end position="358"/>
    </location>
</feature>
<evidence type="ECO:0000313" key="9">
    <source>
        <dbReference type="EMBL" id="KLT43724.1"/>
    </source>
</evidence>
<dbReference type="Pfam" id="PF08240">
    <property type="entry name" value="ADH_N"/>
    <property type="match status" value="1"/>
</dbReference>
<dbReference type="GO" id="GO:0004022">
    <property type="term" value="F:alcohol dehydrogenase (NAD+) activity"/>
    <property type="evidence" value="ECO:0007669"/>
    <property type="project" value="TreeGrafter"/>
</dbReference>
<dbReference type="InterPro" id="IPR011032">
    <property type="entry name" value="GroES-like_sf"/>
</dbReference>
<evidence type="ECO:0000256" key="2">
    <source>
        <dbReference type="ARBA" id="ARBA00008072"/>
    </source>
</evidence>
<dbReference type="PANTHER" id="PTHR42940">
    <property type="entry name" value="ALCOHOL DEHYDROGENASE 1-RELATED"/>
    <property type="match status" value="1"/>
</dbReference>
<keyword evidence="4 7" id="KW-0862">Zinc</keyword>
<dbReference type="Pfam" id="PF00107">
    <property type="entry name" value="ADH_zinc_N"/>
    <property type="match status" value="1"/>
</dbReference>
<reference evidence="9 10" key="1">
    <citation type="submission" date="2015-03" db="EMBL/GenBank/DDBJ databases">
        <title>Genomics and transcriptomics of the oil-accumulating basidiomycete yeast T. oleaginosus allow insights into substrate utilization and the diverse evolutionary trajectories of mating systems in fungi.</title>
        <authorList>
            <consortium name="DOE Joint Genome Institute"/>
            <person name="Kourist R."/>
            <person name="Kracht O."/>
            <person name="Bracharz F."/>
            <person name="Lipzen A."/>
            <person name="Nolan M."/>
            <person name="Ohm R."/>
            <person name="Grigoriev I."/>
            <person name="Sun S."/>
            <person name="Heitman J."/>
            <person name="Bruck T."/>
            <person name="Nowrousian M."/>
        </authorList>
    </citation>
    <scope>NUCLEOTIDE SEQUENCE [LARGE SCALE GENOMIC DNA]</scope>
    <source>
        <strain evidence="9 10">IBC0246</strain>
    </source>
</reference>
<dbReference type="SUPFAM" id="SSF51735">
    <property type="entry name" value="NAD(P)-binding Rossmann-fold domains"/>
    <property type="match status" value="1"/>
</dbReference>
<dbReference type="PROSITE" id="PS00059">
    <property type="entry name" value="ADH_ZINC"/>
    <property type="match status" value="1"/>
</dbReference>
<dbReference type="SMART" id="SM00829">
    <property type="entry name" value="PKS_ER"/>
    <property type="match status" value="1"/>
</dbReference>
<evidence type="ECO:0000259" key="8">
    <source>
        <dbReference type="SMART" id="SM00829"/>
    </source>
</evidence>
<dbReference type="InterPro" id="IPR036291">
    <property type="entry name" value="NAD(P)-bd_dom_sf"/>
</dbReference>
<evidence type="ECO:0000256" key="7">
    <source>
        <dbReference type="RuleBase" id="RU361277"/>
    </source>
</evidence>
<dbReference type="InterPro" id="IPR002328">
    <property type="entry name" value="ADH_Zn_CS"/>
</dbReference>
<dbReference type="InterPro" id="IPR013154">
    <property type="entry name" value="ADH-like_N"/>
</dbReference>
<dbReference type="PANTHER" id="PTHR42940:SF1">
    <property type="entry name" value="ENOYL REDUCTASE (ER) DOMAIN-CONTAINING PROTEIN"/>
    <property type="match status" value="1"/>
</dbReference>
<dbReference type="FunFam" id="3.40.50.720:FF:000039">
    <property type="entry name" value="Alcohol dehydrogenase AdhP"/>
    <property type="match status" value="1"/>
</dbReference>
<proteinExistence type="inferred from homology"/>
<evidence type="ECO:0000256" key="6">
    <source>
        <dbReference type="ARBA" id="ARBA00023027"/>
    </source>
</evidence>
<evidence type="ECO:0000256" key="3">
    <source>
        <dbReference type="ARBA" id="ARBA00022723"/>
    </source>
</evidence>
<dbReference type="RefSeq" id="XP_018280215.1">
    <property type="nucleotide sequence ID" value="XM_018425273.1"/>
</dbReference>
<name>A0A0J1B7K1_9TREE</name>
<keyword evidence="5" id="KW-0560">Oxidoreductase</keyword>
<evidence type="ECO:0000313" key="10">
    <source>
        <dbReference type="Proteomes" id="UP000053611"/>
    </source>
</evidence>
<dbReference type="Proteomes" id="UP000053611">
    <property type="component" value="Unassembled WGS sequence"/>
</dbReference>
<evidence type="ECO:0000256" key="1">
    <source>
        <dbReference type="ARBA" id="ARBA00001947"/>
    </source>
</evidence>
<dbReference type="OrthoDB" id="1879366at2759"/>
<comment type="cofactor">
    <cofactor evidence="1 7">
        <name>Zn(2+)</name>
        <dbReference type="ChEBI" id="CHEBI:29105"/>
    </cofactor>
</comment>
<comment type="similarity">
    <text evidence="2 7">Belongs to the zinc-containing alcohol dehydrogenase family.</text>
</comment>
<dbReference type="Gene3D" id="3.40.50.720">
    <property type="entry name" value="NAD(P)-binding Rossmann-like Domain"/>
    <property type="match status" value="1"/>
</dbReference>
<keyword evidence="10" id="KW-1185">Reference proteome</keyword>
<dbReference type="GeneID" id="28985876"/>
<protein>
    <submittedName>
        <fullName evidence="9">Alcohol dehydrogenase</fullName>
    </submittedName>
</protein>
<dbReference type="InterPro" id="IPR013149">
    <property type="entry name" value="ADH-like_C"/>
</dbReference>
<evidence type="ECO:0000256" key="4">
    <source>
        <dbReference type="ARBA" id="ARBA00022833"/>
    </source>
</evidence>
<accession>A0A0J1B7K1</accession>
<dbReference type="Gene3D" id="3.90.180.10">
    <property type="entry name" value="Medium-chain alcohol dehydrogenases, catalytic domain"/>
    <property type="match status" value="1"/>
</dbReference>
<evidence type="ECO:0000256" key="5">
    <source>
        <dbReference type="ARBA" id="ARBA00023002"/>
    </source>
</evidence>
<organism evidence="9 10">
    <name type="scientific">Cutaneotrichosporon oleaginosum</name>
    <dbReference type="NCBI Taxonomy" id="879819"/>
    <lineage>
        <taxon>Eukaryota</taxon>
        <taxon>Fungi</taxon>
        <taxon>Dikarya</taxon>
        <taxon>Basidiomycota</taxon>
        <taxon>Agaricomycotina</taxon>
        <taxon>Tremellomycetes</taxon>
        <taxon>Trichosporonales</taxon>
        <taxon>Trichosporonaceae</taxon>
        <taxon>Cutaneotrichosporon</taxon>
    </lineage>
</organism>
<dbReference type="GO" id="GO:0008270">
    <property type="term" value="F:zinc ion binding"/>
    <property type="evidence" value="ECO:0007669"/>
    <property type="project" value="InterPro"/>
</dbReference>
<dbReference type="SUPFAM" id="SSF50129">
    <property type="entry name" value="GroES-like"/>
    <property type="match status" value="1"/>
</dbReference>
<dbReference type="CDD" id="cd08297">
    <property type="entry name" value="CAD3"/>
    <property type="match status" value="1"/>
</dbReference>